<dbReference type="Proteomes" id="UP001174909">
    <property type="component" value="Unassembled WGS sequence"/>
</dbReference>
<accession>A0AA35WSZ4</accession>
<protein>
    <submittedName>
        <fullName evidence="2">Uncharacterized protein</fullName>
    </submittedName>
</protein>
<evidence type="ECO:0000313" key="3">
    <source>
        <dbReference type="Proteomes" id="UP001174909"/>
    </source>
</evidence>
<feature type="transmembrane region" description="Helical" evidence="1">
    <location>
        <begin position="27"/>
        <end position="53"/>
    </location>
</feature>
<reference evidence="2" key="1">
    <citation type="submission" date="2023-03" db="EMBL/GenBank/DDBJ databases">
        <authorList>
            <person name="Steffen K."/>
            <person name="Cardenas P."/>
        </authorList>
    </citation>
    <scope>NUCLEOTIDE SEQUENCE</scope>
</reference>
<dbReference type="AlphaFoldDB" id="A0AA35WSZ4"/>
<keyword evidence="3" id="KW-1185">Reference proteome</keyword>
<organism evidence="2 3">
    <name type="scientific">Geodia barretti</name>
    <name type="common">Barrett's horny sponge</name>
    <dbReference type="NCBI Taxonomy" id="519541"/>
    <lineage>
        <taxon>Eukaryota</taxon>
        <taxon>Metazoa</taxon>
        <taxon>Porifera</taxon>
        <taxon>Demospongiae</taxon>
        <taxon>Heteroscleromorpha</taxon>
        <taxon>Tetractinellida</taxon>
        <taxon>Astrophorina</taxon>
        <taxon>Geodiidae</taxon>
        <taxon>Geodia</taxon>
    </lineage>
</organism>
<evidence type="ECO:0000313" key="2">
    <source>
        <dbReference type="EMBL" id="CAI8032678.1"/>
    </source>
</evidence>
<proteinExistence type="predicted"/>
<comment type="caution">
    <text evidence="2">The sequence shown here is derived from an EMBL/GenBank/DDBJ whole genome shotgun (WGS) entry which is preliminary data.</text>
</comment>
<keyword evidence="1" id="KW-0812">Transmembrane</keyword>
<keyword evidence="1" id="KW-1133">Transmembrane helix</keyword>
<gene>
    <name evidence="2" type="ORF">GBAR_LOCUS18449</name>
</gene>
<evidence type="ECO:0000256" key="1">
    <source>
        <dbReference type="SAM" id="Phobius"/>
    </source>
</evidence>
<keyword evidence="1" id="KW-0472">Membrane</keyword>
<sequence>MRVKYIPIAMAAMPTPIVQYNVCDPQILVACLFHTGAVSGFSVMTICIITNILSLKDGRSNKLL</sequence>
<dbReference type="EMBL" id="CASHTH010002615">
    <property type="protein sequence ID" value="CAI8032678.1"/>
    <property type="molecule type" value="Genomic_DNA"/>
</dbReference>
<name>A0AA35WSZ4_GEOBA</name>